<name>A0ABR1PMW8_DIAER</name>
<feature type="region of interest" description="Disordered" evidence="1">
    <location>
        <begin position="298"/>
        <end position="347"/>
    </location>
</feature>
<dbReference type="EMBL" id="JAKNSF020000003">
    <property type="protein sequence ID" value="KAK7740289.1"/>
    <property type="molecule type" value="Genomic_DNA"/>
</dbReference>
<proteinExistence type="predicted"/>
<organism evidence="2 3">
    <name type="scientific">Diaporthe eres</name>
    <name type="common">Phomopsis oblonga</name>
    <dbReference type="NCBI Taxonomy" id="83184"/>
    <lineage>
        <taxon>Eukaryota</taxon>
        <taxon>Fungi</taxon>
        <taxon>Dikarya</taxon>
        <taxon>Ascomycota</taxon>
        <taxon>Pezizomycotina</taxon>
        <taxon>Sordariomycetes</taxon>
        <taxon>Sordariomycetidae</taxon>
        <taxon>Diaporthales</taxon>
        <taxon>Diaporthaceae</taxon>
        <taxon>Diaporthe</taxon>
        <taxon>Diaporthe eres species complex</taxon>
    </lineage>
</organism>
<gene>
    <name evidence="2" type="ORF">SLS63_001491</name>
</gene>
<evidence type="ECO:0000313" key="3">
    <source>
        <dbReference type="Proteomes" id="UP001430848"/>
    </source>
</evidence>
<accession>A0ABR1PMW8</accession>
<dbReference type="Proteomes" id="UP001430848">
    <property type="component" value="Unassembled WGS sequence"/>
</dbReference>
<keyword evidence="3" id="KW-1185">Reference proteome</keyword>
<sequence>MRLSLDRMGRNRPDYARGAALYCRKHLIQRALKYYVDEAVTKYIKVRHQIQDAYKVSLDDFGNEARRKGFFEPNLTSVPRAERVIREPLHRLAVERLAFGRLTCSRPVFRTLMRQGKLLSHRLVRMETSLQELGFDREWDGLRKQLRAAMTQAVNEIKTRQREYGLGAEAYAIKSINQRRKMREMRFDKSSSSDIGKNYDSRGKLVCAVCHPGIQAQQSSRPWAPRWWIAMLRSLYRSRRDVGTVERALINDSEARLCVVHGIVLVVIFRESEKPHFLVLDMEPLKGLDSRIITKSKPEAKPGTCLRAKTEREARRSLKRKVQQRQQSDGNEHEFPKRRRGSSLSLG</sequence>
<evidence type="ECO:0000313" key="2">
    <source>
        <dbReference type="EMBL" id="KAK7740289.1"/>
    </source>
</evidence>
<protein>
    <submittedName>
        <fullName evidence="2">Uncharacterized protein</fullName>
    </submittedName>
</protein>
<comment type="caution">
    <text evidence="2">The sequence shown here is derived from an EMBL/GenBank/DDBJ whole genome shotgun (WGS) entry which is preliminary data.</text>
</comment>
<reference evidence="2 3" key="1">
    <citation type="submission" date="2024-02" db="EMBL/GenBank/DDBJ databases">
        <title>De novo assembly and annotation of 12 fungi associated with fruit tree decline syndrome in Ontario, Canada.</title>
        <authorList>
            <person name="Sulman M."/>
            <person name="Ellouze W."/>
            <person name="Ilyukhin E."/>
        </authorList>
    </citation>
    <scope>NUCLEOTIDE SEQUENCE [LARGE SCALE GENOMIC DNA]</scope>
    <source>
        <strain evidence="2 3">M169</strain>
    </source>
</reference>
<evidence type="ECO:0000256" key="1">
    <source>
        <dbReference type="SAM" id="MobiDB-lite"/>
    </source>
</evidence>